<dbReference type="EMBL" id="JACVVK020000124">
    <property type="protein sequence ID" value="KAK7490630.1"/>
    <property type="molecule type" value="Genomic_DNA"/>
</dbReference>
<feature type="region of interest" description="Disordered" evidence="1">
    <location>
        <begin position="110"/>
        <end position="130"/>
    </location>
</feature>
<protein>
    <submittedName>
        <fullName evidence="2">Uncharacterized protein</fullName>
    </submittedName>
</protein>
<proteinExistence type="predicted"/>
<accession>A0ABD0KV09</accession>
<organism evidence="2 3">
    <name type="scientific">Batillaria attramentaria</name>
    <dbReference type="NCBI Taxonomy" id="370345"/>
    <lineage>
        <taxon>Eukaryota</taxon>
        <taxon>Metazoa</taxon>
        <taxon>Spiralia</taxon>
        <taxon>Lophotrochozoa</taxon>
        <taxon>Mollusca</taxon>
        <taxon>Gastropoda</taxon>
        <taxon>Caenogastropoda</taxon>
        <taxon>Sorbeoconcha</taxon>
        <taxon>Cerithioidea</taxon>
        <taxon>Batillariidae</taxon>
        <taxon>Batillaria</taxon>
    </lineage>
</organism>
<sequence length="130" mass="14506">RGRDGGVGDRRRVVGPRIRYRITTNYRDLALPFPVSVARSLKRRTRLGLLKRFTSSDPQPRHTTHAQPTRDTPSVPDRPHCASIQLLTTHSLPGLRGTHIATLGFGQVPRRGLDNMARNTSGATPDPRRN</sequence>
<keyword evidence="3" id="KW-1185">Reference proteome</keyword>
<evidence type="ECO:0000313" key="3">
    <source>
        <dbReference type="Proteomes" id="UP001519460"/>
    </source>
</evidence>
<evidence type="ECO:0000256" key="1">
    <source>
        <dbReference type="SAM" id="MobiDB-lite"/>
    </source>
</evidence>
<comment type="caution">
    <text evidence="2">The sequence shown here is derived from an EMBL/GenBank/DDBJ whole genome shotgun (WGS) entry which is preliminary data.</text>
</comment>
<dbReference type="Proteomes" id="UP001519460">
    <property type="component" value="Unassembled WGS sequence"/>
</dbReference>
<dbReference type="AlphaFoldDB" id="A0ABD0KV09"/>
<feature type="non-terminal residue" evidence="2">
    <location>
        <position position="1"/>
    </location>
</feature>
<feature type="region of interest" description="Disordered" evidence="1">
    <location>
        <begin position="52"/>
        <end position="80"/>
    </location>
</feature>
<name>A0ABD0KV09_9CAEN</name>
<evidence type="ECO:0000313" key="2">
    <source>
        <dbReference type="EMBL" id="KAK7490630.1"/>
    </source>
</evidence>
<reference evidence="2 3" key="1">
    <citation type="journal article" date="2023" name="Sci. Data">
        <title>Genome assembly of the Korean intertidal mud-creeper Batillaria attramentaria.</title>
        <authorList>
            <person name="Patra A.K."/>
            <person name="Ho P.T."/>
            <person name="Jun S."/>
            <person name="Lee S.J."/>
            <person name="Kim Y."/>
            <person name="Won Y.J."/>
        </authorList>
    </citation>
    <scope>NUCLEOTIDE SEQUENCE [LARGE SCALE GENOMIC DNA]</scope>
    <source>
        <strain evidence="2">Wonlab-2016</strain>
    </source>
</reference>
<gene>
    <name evidence="2" type="ORF">BaRGS_00018047</name>
</gene>